<dbReference type="InParanoid" id="K5WL04"/>
<protein>
    <submittedName>
        <fullName evidence="2">Uncharacterized protein</fullName>
    </submittedName>
</protein>
<dbReference type="KEGG" id="pco:PHACADRAFT_262852"/>
<name>K5WL04_PHACS</name>
<gene>
    <name evidence="2" type="ORF">PHACADRAFT_262852</name>
</gene>
<evidence type="ECO:0000313" key="3">
    <source>
        <dbReference type="Proteomes" id="UP000008370"/>
    </source>
</evidence>
<feature type="compositionally biased region" description="Polar residues" evidence="1">
    <location>
        <begin position="1"/>
        <end position="11"/>
    </location>
</feature>
<organism evidence="2 3">
    <name type="scientific">Phanerochaete carnosa (strain HHB-10118-sp)</name>
    <name type="common">White-rot fungus</name>
    <name type="synonym">Peniophora carnosa</name>
    <dbReference type="NCBI Taxonomy" id="650164"/>
    <lineage>
        <taxon>Eukaryota</taxon>
        <taxon>Fungi</taxon>
        <taxon>Dikarya</taxon>
        <taxon>Basidiomycota</taxon>
        <taxon>Agaricomycotina</taxon>
        <taxon>Agaricomycetes</taxon>
        <taxon>Polyporales</taxon>
        <taxon>Phanerochaetaceae</taxon>
        <taxon>Phanerochaete</taxon>
    </lineage>
</organism>
<sequence>MEETPGSQLAVASSRLPPYPTSGTLGMSDRCIPLSENTDRPAPEASPTPLRPEPAQHLPQAEHSLRPGVTRAGPADPAPSVNSGIVSRTTDSANPNLTGPPAHGIAQPFVQNFLRGVFPPLSAPDIVRRFVDAGIVERMDLVACSQLPERDQLEMLRADLGLNILHSRMVRVALSQV</sequence>
<proteinExistence type="predicted"/>
<dbReference type="EMBL" id="JH930477">
    <property type="protein sequence ID" value="EKM50947.1"/>
    <property type="molecule type" value="Genomic_DNA"/>
</dbReference>
<feature type="compositionally biased region" description="Polar residues" evidence="1">
    <location>
        <begin position="80"/>
        <end position="97"/>
    </location>
</feature>
<accession>K5WL04</accession>
<reference evidence="2 3" key="1">
    <citation type="journal article" date="2012" name="BMC Genomics">
        <title>Comparative genomics of the white-rot fungi, Phanerochaete carnosa and P. chrysosporium, to elucidate the genetic basis of the distinct wood types they colonize.</title>
        <authorList>
            <person name="Suzuki H."/>
            <person name="MacDonald J."/>
            <person name="Syed K."/>
            <person name="Salamov A."/>
            <person name="Hori C."/>
            <person name="Aerts A."/>
            <person name="Henrissat B."/>
            <person name="Wiebenga A."/>
            <person name="vanKuyk P.A."/>
            <person name="Barry K."/>
            <person name="Lindquist E."/>
            <person name="LaButti K."/>
            <person name="Lapidus A."/>
            <person name="Lucas S."/>
            <person name="Coutinho P."/>
            <person name="Gong Y."/>
            <person name="Samejima M."/>
            <person name="Mahadevan R."/>
            <person name="Abou-Zaid M."/>
            <person name="de Vries R.P."/>
            <person name="Igarashi K."/>
            <person name="Yadav J.S."/>
            <person name="Grigoriev I.V."/>
            <person name="Master E.R."/>
        </authorList>
    </citation>
    <scope>NUCLEOTIDE SEQUENCE [LARGE SCALE GENOMIC DNA]</scope>
    <source>
        <strain evidence="2 3">HHB-10118-sp</strain>
    </source>
</reference>
<dbReference type="AlphaFoldDB" id="K5WL04"/>
<dbReference type="RefSeq" id="XP_007400113.1">
    <property type="nucleotide sequence ID" value="XM_007400051.1"/>
</dbReference>
<dbReference type="Proteomes" id="UP000008370">
    <property type="component" value="Unassembled WGS sequence"/>
</dbReference>
<evidence type="ECO:0000256" key="1">
    <source>
        <dbReference type="SAM" id="MobiDB-lite"/>
    </source>
</evidence>
<dbReference type="HOGENOM" id="CLU_1518416_0_0_1"/>
<feature type="region of interest" description="Disordered" evidence="1">
    <location>
        <begin position="1"/>
        <end position="103"/>
    </location>
</feature>
<evidence type="ECO:0000313" key="2">
    <source>
        <dbReference type="EMBL" id="EKM50947.1"/>
    </source>
</evidence>
<dbReference type="OrthoDB" id="10670914at2759"/>
<dbReference type="GeneID" id="18918396"/>
<keyword evidence="3" id="KW-1185">Reference proteome</keyword>